<dbReference type="Proteomes" id="UP001157961">
    <property type="component" value="Unassembled WGS sequence"/>
</dbReference>
<proteinExistence type="predicted"/>
<dbReference type="RefSeq" id="WP_283427861.1">
    <property type="nucleotide sequence ID" value="NZ_FXTY01000011.1"/>
</dbReference>
<evidence type="ECO:0000313" key="2">
    <source>
        <dbReference type="Proteomes" id="UP001157961"/>
    </source>
</evidence>
<gene>
    <name evidence="1" type="ORF">SAMN06265373_11176</name>
</gene>
<organism evidence="1 2">
    <name type="scientific">Shimia sagamensis</name>
    <dbReference type="NCBI Taxonomy" id="1566352"/>
    <lineage>
        <taxon>Bacteria</taxon>
        <taxon>Pseudomonadati</taxon>
        <taxon>Pseudomonadota</taxon>
        <taxon>Alphaproteobacteria</taxon>
        <taxon>Rhodobacterales</taxon>
        <taxon>Roseobacteraceae</taxon>
    </lineage>
</organism>
<name>A0ABY1PK02_9RHOB</name>
<comment type="caution">
    <text evidence="1">The sequence shown here is derived from an EMBL/GenBank/DDBJ whole genome shotgun (WGS) entry which is preliminary data.</text>
</comment>
<accession>A0ABY1PK02</accession>
<protein>
    <submittedName>
        <fullName evidence="1">Uncharacterized protein</fullName>
    </submittedName>
</protein>
<sequence length="110" mass="12253">MFDDITDFWRSELQDALAPFRERGVTVSVVCEWVCDQWVRVAVHLDHATVIDARLFGLSEGAADDVADLLWRHRIDLLRRLRGVGANPQSLAPFLARAAWRGPSLVAAGA</sequence>
<dbReference type="EMBL" id="FXTY01000011">
    <property type="protein sequence ID" value="SMP35345.1"/>
    <property type="molecule type" value="Genomic_DNA"/>
</dbReference>
<evidence type="ECO:0000313" key="1">
    <source>
        <dbReference type="EMBL" id="SMP35345.1"/>
    </source>
</evidence>
<reference evidence="1 2" key="1">
    <citation type="submission" date="2017-05" db="EMBL/GenBank/DDBJ databases">
        <authorList>
            <person name="Varghese N."/>
            <person name="Submissions S."/>
        </authorList>
    </citation>
    <scope>NUCLEOTIDE SEQUENCE [LARGE SCALE GENOMIC DNA]</scope>
    <source>
        <strain evidence="1 2">DSM 29734</strain>
    </source>
</reference>
<keyword evidence="2" id="KW-1185">Reference proteome</keyword>